<name>A0A3N4IBP5_ASCIM</name>
<accession>A0A3N4IBP5</accession>
<gene>
    <name evidence="3" type="ORF">BJ508DRAFT_305171</name>
</gene>
<feature type="region of interest" description="Disordered" evidence="2">
    <location>
        <begin position="25"/>
        <end position="142"/>
    </location>
</feature>
<feature type="compositionally biased region" description="Basic and acidic residues" evidence="2">
    <location>
        <begin position="50"/>
        <end position="94"/>
    </location>
</feature>
<dbReference type="STRING" id="1160509.A0A3N4IBP5"/>
<proteinExistence type="predicted"/>
<evidence type="ECO:0000256" key="1">
    <source>
        <dbReference type="SAM" id="Coils"/>
    </source>
</evidence>
<evidence type="ECO:0000313" key="4">
    <source>
        <dbReference type="Proteomes" id="UP000275078"/>
    </source>
</evidence>
<feature type="compositionally biased region" description="Polar residues" evidence="2">
    <location>
        <begin position="26"/>
        <end position="43"/>
    </location>
</feature>
<feature type="compositionally biased region" description="Basic and acidic residues" evidence="2">
    <location>
        <begin position="830"/>
        <end position="847"/>
    </location>
</feature>
<protein>
    <submittedName>
        <fullName evidence="3">Uncharacterized protein</fullName>
    </submittedName>
</protein>
<feature type="region of interest" description="Disordered" evidence="2">
    <location>
        <begin position="817"/>
        <end position="847"/>
    </location>
</feature>
<keyword evidence="1" id="KW-0175">Coiled coil</keyword>
<feature type="compositionally biased region" description="Polar residues" evidence="2">
    <location>
        <begin position="779"/>
        <end position="788"/>
    </location>
</feature>
<feature type="coiled-coil region" evidence="1">
    <location>
        <begin position="389"/>
        <end position="494"/>
    </location>
</feature>
<reference evidence="3 4" key="1">
    <citation type="journal article" date="2018" name="Nat. Ecol. Evol.">
        <title>Pezizomycetes genomes reveal the molecular basis of ectomycorrhizal truffle lifestyle.</title>
        <authorList>
            <person name="Murat C."/>
            <person name="Payen T."/>
            <person name="Noel B."/>
            <person name="Kuo A."/>
            <person name="Morin E."/>
            <person name="Chen J."/>
            <person name="Kohler A."/>
            <person name="Krizsan K."/>
            <person name="Balestrini R."/>
            <person name="Da Silva C."/>
            <person name="Montanini B."/>
            <person name="Hainaut M."/>
            <person name="Levati E."/>
            <person name="Barry K.W."/>
            <person name="Belfiori B."/>
            <person name="Cichocki N."/>
            <person name="Clum A."/>
            <person name="Dockter R.B."/>
            <person name="Fauchery L."/>
            <person name="Guy J."/>
            <person name="Iotti M."/>
            <person name="Le Tacon F."/>
            <person name="Lindquist E.A."/>
            <person name="Lipzen A."/>
            <person name="Malagnac F."/>
            <person name="Mello A."/>
            <person name="Molinier V."/>
            <person name="Miyauchi S."/>
            <person name="Poulain J."/>
            <person name="Riccioni C."/>
            <person name="Rubini A."/>
            <person name="Sitrit Y."/>
            <person name="Splivallo R."/>
            <person name="Traeger S."/>
            <person name="Wang M."/>
            <person name="Zifcakova L."/>
            <person name="Wipf D."/>
            <person name="Zambonelli A."/>
            <person name="Paolocci F."/>
            <person name="Nowrousian M."/>
            <person name="Ottonello S."/>
            <person name="Baldrian P."/>
            <person name="Spatafora J.W."/>
            <person name="Henrissat B."/>
            <person name="Nagy L.G."/>
            <person name="Aury J.M."/>
            <person name="Wincker P."/>
            <person name="Grigoriev I.V."/>
            <person name="Bonfante P."/>
            <person name="Martin F.M."/>
        </authorList>
    </citation>
    <scope>NUCLEOTIDE SEQUENCE [LARGE SCALE GENOMIC DNA]</scope>
    <source>
        <strain evidence="3 4">RN42</strain>
    </source>
</reference>
<feature type="compositionally biased region" description="Basic and acidic residues" evidence="2">
    <location>
        <begin position="133"/>
        <end position="142"/>
    </location>
</feature>
<organism evidence="3 4">
    <name type="scientific">Ascobolus immersus RN42</name>
    <dbReference type="NCBI Taxonomy" id="1160509"/>
    <lineage>
        <taxon>Eukaryota</taxon>
        <taxon>Fungi</taxon>
        <taxon>Dikarya</taxon>
        <taxon>Ascomycota</taxon>
        <taxon>Pezizomycotina</taxon>
        <taxon>Pezizomycetes</taxon>
        <taxon>Pezizales</taxon>
        <taxon>Ascobolaceae</taxon>
        <taxon>Ascobolus</taxon>
    </lineage>
</organism>
<evidence type="ECO:0000313" key="3">
    <source>
        <dbReference type="EMBL" id="RPA82867.1"/>
    </source>
</evidence>
<dbReference type="EMBL" id="ML119668">
    <property type="protein sequence ID" value="RPA82867.1"/>
    <property type="molecule type" value="Genomic_DNA"/>
</dbReference>
<feature type="region of interest" description="Disordered" evidence="2">
    <location>
        <begin position="744"/>
        <end position="801"/>
    </location>
</feature>
<dbReference type="AlphaFoldDB" id="A0A3N4IBP5"/>
<evidence type="ECO:0000256" key="2">
    <source>
        <dbReference type="SAM" id="MobiDB-lite"/>
    </source>
</evidence>
<feature type="compositionally biased region" description="Polar residues" evidence="2">
    <location>
        <begin position="107"/>
        <end position="118"/>
    </location>
</feature>
<dbReference type="Proteomes" id="UP000275078">
    <property type="component" value="Unassembled WGS sequence"/>
</dbReference>
<sequence length="847" mass="95334">MAHLLAERAAEAGIKTLGSKYERSLEFTTKTKPGTTSMSNPHSFKNGRAVTEEERKRLSHYDKRISHDQEVLREQRERERQNQEQEARDRERRAQQAQHIPTGPSRGYSSGYHQQSRPSFHARDSSTTVAPSPRDRGVFDRDGPLVVTVPERDLSRRNSEQFSPLRHRLAPKPVVGEKNEIETVARDLQEEEKVARMLKNIDRYKAVATEHLQAEKEYKAANGALSTVTSFGKKYEGVQKVASAELTKLHQRRLSAKAKAEEIGHEFREVLIDMVRHEMSLYNIQKQEDAAPSASNEEVIALKKQVSDLLAKVELLGKAVEKPRHPDPETISLQRRCDDLSQRIDSRKDYSDRINKAEMDISQLNVFRKSQEKTNEENLGKFKKINESMTNNRDEIDKTKREIKESQKKTGTTLEEHANSIKDSEQKISSLLQEYKSLQDKLNTTVTEAEELKRQLEGRHAELKTAVDGMKQALNEKSQEHESSKKEMAEKDQKLTAHLMRMDQHVKQQGTCLLELQKSRDDQHVKYLGMLKAIDGQQNQIKKTSADVIAHVDKSVSILKKELDIIVNAPTMTAPRHMIEAVESSHGQPNGVVRVKQEGMDDMAIAEDVDDDWQSDPKIAKFAEEMLVKLRNEVNPDIFNPERIQILRTQVGNLGEKYARLEDICRNIKQAVSEFATKEQLAALEMKIQKQLNICEALVEETTERLVNAGLPATPAQSIAATNGHGGIDLLKDITSRLSHSTMPSPSFIAKTPPLVRPNTPSKSVSIPPETAAERISRRNSVVSNPGTPSGVASPVNRSTPVVTSYTGTTLQADSRWRAVPSLAGHKRPRAAEDADSEDRAAKKDSN</sequence>
<keyword evidence="4" id="KW-1185">Reference proteome</keyword>